<evidence type="ECO:0000259" key="1">
    <source>
        <dbReference type="Pfam" id="PF07693"/>
    </source>
</evidence>
<organism evidence="2 3">
    <name type="scientific">Ectopseudomonas mendocina</name>
    <name type="common">Pseudomonas mendocina</name>
    <dbReference type="NCBI Taxonomy" id="300"/>
    <lineage>
        <taxon>Bacteria</taxon>
        <taxon>Pseudomonadati</taxon>
        <taxon>Pseudomonadota</taxon>
        <taxon>Gammaproteobacteria</taxon>
        <taxon>Pseudomonadales</taxon>
        <taxon>Pseudomonadaceae</taxon>
        <taxon>Ectopseudomonas</taxon>
    </lineage>
</organism>
<dbReference type="Pfam" id="PF07693">
    <property type="entry name" value="KAP_NTPase"/>
    <property type="match status" value="1"/>
</dbReference>
<reference evidence="2 3" key="1">
    <citation type="submission" date="2019-01" db="EMBL/GenBank/DDBJ databases">
        <title>Whole genome shotgun sequencing of Pseudomonas spp. isolated by its ability to degrade furfural.</title>
        <authorList>
            <person name="Donoso R."/>
            <person name="Farkas C."/>
            <person name="Villegas P."/>
            <person name="Gonzales-Toro F."/>
            <person name="Guajardo-Parra M."/>
            <person name="Araya-Nail M."/>
            <person name="Morgante V."/>
            <person name="Perez-Pantoja D."/>
        </authorList>
    </citation>
    <scope>NUCLEOTIDE SEQUENCE [LARGE SCALE GENOMIC DNA]</scope>
    <source>
        <strain evidence="2 3">VN231</strain>
    </source>
</reference>
<dbReference type="InterPro" id="IPR011646">
    <property type="entry name" value="KAP_P-loop"/>
</dbReference>
<sequence>MEGKKALGVFWGLMMKSGNLLSNLLLSLESHSVSYVSWKNNHELGKALNAGRDIDILVPNNHKGKFNSIMRKEGWVEMDNQFIRYPWITHYYKLSEAGQIFHIHVYHKLVTGESLAKEYELPWVGFLMENRVKNNQGVWVLNEHAQVFIFTVRHLLKGGRFFSRLRYKRELDSYNEEFWLSGGLNKVSWDDTPFTLKEFIVGSGLSGKKISLPSLLTAMRFRIQMGHFKRQAWGAEKITAANIFFLRVLNRFFIKSKKIFLTGGLVIAVTGNDGSGKTTMLNSIKKDFGSFATVKSIHMGRPLPSWVERIIGILTSRKNKQNTKTHVKVSASHDKKLKNSTALMAVLIALFRLHRTKQAAGYARKGYLVLTDRWPTRAYGKMDGPRINPALTNSYFLKTLGKIEHRAYTAMSEADFCFVFKVPLSVAISRNISREEVEDEGVLIARYKNNQDPQPICLSKIDFDNSGEYCQKLKEFRSLVWSKIGSSVVWD</sequence>
<evidence type="ECO:0000313" key="2">
    <source>
        <dbReference type="EMBL" id="TRO12148.1"/>
    </source>
</evidence>
<dbReference type="SUPFAM" id="SSF52540">
    <property type="entry name" value="P-loop containing nucleoside triphosphate hydrolases"/>
    <property type="match status" value="1"/>
</dbReference>
<feature type="domain" description="KAP NTPase" evidence="1">
    <location>
        <begin position="263"/>
        <end position="297"/>
    </location>
</feature>
<protein>
    <recommendedName>
        <fullName evidence="1">KAP NTPase domain-containing protein</fullName>
    </recommendedName>
</protein>
<dbReference type="AlphaFoldDB" id="A0ABD7RRF7"/>
<comment type="caution">
    <text evidence="2">The sequence shown here is derived from an EMBL/GenBank/DDBJ whole genome shotgun (WGS) entry which is preliminary data.</text>
</comment>
<dbReference type="RefSeq" id="WP_143502948.1">
    <property type="nucleotide sequence ID" value="NZ_SCFV01000014.1"/>
</dbReference>
<evidence type="ECO:0000313" key="3">
    <source>
        <dbReference type="Proteomes" id="UP000317327"/>
    </source>
</evidence>
<accession>A0ABD7RRF7</accession>
<dbReference type="EMBL" id="SCFV01000014">
    <property type="protein sequence ID" value="TRO12148.1"/>
    <property type="molecule type" value="Genomic_DNA"/>
</dbReference>
<name>A0ABD7RRF7_ECTME</name>
<gene>
    <name evidence="2" type="ORF">EQ836_23285</name>
</gene>
<dbReference type="Gene3D" id="3.40.50.300">
    <property type="entry name" value="P-loop containing nucleotide triphosphate hydrolases"/>
    <property type="match status" value="1"/>
</dbReference>
<dbReference type="Proteomes" id="UP000317327">
    <property type="component" value="Unassembled WGS sequence"/>
</dbReference>
<proteinExistence type="predicted"/>
<dbReference type="InterPro" id="IPR027417">
    <property type="entry name" value="P-loop_NTPase"/>
</dbReference>